<dbReference type="AlphaFoldDB" id="A0A5M8QLV0"/>
<evidence type="ECO:0000313" key="2">
    <source>
        <dbReference type="EMBL" id="MFA1770006.1"/>
    </source>
</evidence>
<name>A0A5M8QLV0_9BACT</name>
<evidence type="ECO:0000313" key="4">
    <source>
        <dbReference type="Proteomes" id="UP001570846"/>
    </source>
</evidence>
<dbReference type="RefSeq" id="WP_149097814.1">
    <property type="nucleotide sequence ID" value="NZ_BMMG01000002.1"/>
</dbReference>
<dbReference type="Proteomes" id="UP001570846">
    <property type="component" value="Unassembled WGS sequence"/>
</dbReference>
<accession>A0A5M8QLV0</accession>
<dbReference type="Proteomes" id="UP000323866">
    <property type="component" value="Unassembled WGS sequence"/>
</dbReference>
<evidence type="ECO:0008006" key="5">
    <source>
        <dbReference type="Google" id="ProtNLM"/>
    </source>
</evidence>
<dbReference type="EMBL" id="JBGOGF010000001">
    <property type="protein sequence ID" value="MFA1770006.1"/>
    <property type="molecule type" value="Genomic_DNA"/>
</dbReference>
<protein>
    <recommendedName>
        <fullName evidence="5">STAS/SEC14 domain-containing protein</fullName>
    </recommendedName>
</protein>
<reference evidence="1 3" key="2">
    <citation type="submission" date="2019-09" db="EMBL/GenBank/DDBJ databases">
        <title>A bacterium isolated from glacier soil.</title>
        <authorList>
            <person name="Liu Q."/>
        </authorList>
    </citation>
    <scope>NUCLEOTIDE SEQUENCE [LARGE SCALE GENOMIC DNA]</scope>
    <source>
        <strain evidence="1 3">MDT1-10-3</strain>
    </source>
</reference>
<proteinExistence type="predicted"/>
<evidence type="ECO:0000313" key="3">
    <source>
        <dbReference type="Proteomes" id="UP000323866"/>
    </source>
</evidence>
<reference evidence="1 3" key="1">
    <citation type="submission" date="2019-07" db="EMBL/GenBank/DDBJ databases">
        <authorList>
            <person name="Qu J.-H."/>
        </authorList>
    </citation>
    <scope>NUCLEOTIDE SEQUENCE [LARGE SCALE GENOMIC DNA]</scope>
    <source>
        <strain evidence="1 3">MDT1-10-3</strain>
    </source>
</reference>
<evidence type="ECO:0000313" key="1">
    <source>
        <dbReference type="EMBL" id="KAA6435623.1"/>
    </source>
</evidence>
<reference evidence="2 4" key="3">
    <citation type="submission" date="2024-08" db="EMBL/GenBank/DDBJ databases">
        <authorList>
            <person name="Wei W."/>
        </authorList>
    </citation>
    <scope>NUCLEOTIDE SEQUENCE [LARGE SCALE GENOMIC DNA]</scope>
    <source>
        <strain evidence="2 4">XU2</strain>
    </source>
</reference>
<keyword evidence="4" id="KW-1185">Reference proteome</keyword>
<sequence>MPLQERNKKHMDPTYLHFTNSLGRRYCVVRYIKSNQLLNLIWQGTASEESIKEVREGVLQLLRSYPCTAILDDTQKLFHGPSAILFELTEADWNFKVADLGVARIAHVLNPNAEVPGVIPAKHGYPEVGYFTHHMDALEWLNRKSA</sequence>
<organism evidence="1 3">
    <name type="scientific">Rufibacter glacialis</name>
    <dbReference type="NCBI Taxonomy" id="1259555"/>
    <lineage>
        <taxon>Bacteria</taxon>
        <taxon>Pseudomonadati</taxon>
        <taxon>Bacteroidota</taxon>
        <taxon>Cytophagia</taxon>
        <taxon>Cytophagales</taxon>
        <taxon>Hymenobacteraceae</taxon>
        <taxon>Rufibacter</taxon>
    </lineage>
</organism>
<comment type="caution">
    <text evidence="1">The sequence shown here is derived from an EMBL/GenBank/DDBJ whole genome shotgun (WGS) entry which is preliminary data.</text>
</comment>
<gene>
    <name evidence="2" type="ORF">ACD591_01790</name>
    <name evidence="1" type="ORF">FOE74_06690</name>
</gene>
<dbReference type="OrthoDB" id="852575at2"/>
<dbReference type="EMBL" id="VKKZ01000019">
    <property type="protein sequence ID" value="KAA6435623.1"/>
    <property type="molecule type" value="Genomic_DNA"/>
</dbReference>